<dbReference type="SMART" id="SM00065">
    <property type="entry name" value="GAF"/>
    <property type="match status" value="1"/>
</dbReference>
<dbReference type="SUPFAM" id="SSF55785">
    <property type="entry name" value="PYP-like sensor domain (PAS domain)"/>
    <property type="match status" value="2"/>
</dbReference>
<evidence type="ECO:0000259" key="6">
    <source>
        <dbReference type="PROSITE" id="PS50887"/>
    </source>
</evidence>
<dbReference type="Pfam" id="PF13426">
    <property type="entry name" value="PAS_9"/>
    <property type="match status" value="1"/>
</dbReference>
<evidence type="ECO:0000256" key="2">
    <source>
        <dbReference type="ARBA" id="ARBA00004533"/>
    </source>
</evidence>
<organism evidence="7 8">
    <name type="scientific">Pseudomonas lutea</name>
    <dbReference type="NCBI Taxonomy" id="243924"/>
    <lineage>
        <taxon>Bacteria</taxon>
        <taxon>Pseudomonadati</taxon>
        <taxon>Pseudomonadota</taxon>
        <taxon>Gammaproteobacteria</taxon>
        <taxon>Pseudomonadales</taxon>
        <taxon>Pseudomonadaceae</taxon>
        <taxon>Pseudomonas</taxon>
    </lineage>
</organism>
<dbReference type="InterPro" id="IPR013767">
    <property type="entry name" value="PAS_fold"/>
</dbReference>
<reference evidence="7 8" key="1">
    <citation type="submission" date="2016-10" db="EMBL/GenBank/DDBJ databases">
        <authorList>
            <person name="Varghese N."/>
            <person name="Submissions S."/>
        </authorList>
    </citation>
    <scope>NUCLEOTIDE SEQUENCE [LARGE SCALE GENOMIC DNA]</scope>
    <source>
        <strain evidence="7 8">LMG 21974</strain>
    </source>
</reference>
<dbReference type="CDD" id="cd01949">
    <property type="entry name" value="GGDEF"/>
    <property type="match status" value="1"/>
</dbReference>
<dbReference type="GO" id="GO:0005886">
    <property type="term" value="C:plasma membrane"/>
    <property type="evidence" value="ECO:0007669"/>
    <property type="project" value="UniProtKB-SubCell"/>
</dbReference>
<dbReference type="Gene3D" id="3.30.450.20">
    <property type="entry name" value="PAS domain"/>
    <property type="match status" value="2"/>
</dbReference>
<dbReference type="InterPro" id="IPR000014">
    <property type="entry name" value="PAS"/>
</dbReference>
<dbReference type="GO" id="GO:0006355">
    <property type="term" value="P:regulation of DNA-templated transcription"/>
    <property type="evidence" value="ECO:0007669"/>
    <property type="project" value="InterPro"/>
</dbReference>
<evidence type="ECO:0000313" key="7">
    <source>
        <dbReference type="EMBL" id="SEP78501.1"/>
    </source>
</evidence>
<dbReference type="InterPro" id="IPR043128">
    <property type="entry name" value="Rev_trsase/Diguanyl_cyclase"/>
</dbReference>
<dbReference type="SMART" id="SM00091">
    <property type="entry name" value="PAS"/>
    <property type="match status" value="2"/>
</dbReference>
<dbReference type="Pfam" id="PF00990">
    <property type="entry name" value="GGDEF"/>
    <property type="match status" value="1"/>
</dbReference>
<feature type="domain" description="PAC" evidence="5">
    <location>
        <begin position="432"/>
        <end position="482"/>
    </location>
</feature>
<dbReference type="NCBIfam" id="TIGR00254">
    <property type="entry name" value="GGDEF"/>
    <property type="match status" value="1"/>
</dbReference>
<dbReference type="Pfam" id="PF00989">
    <property type="entry name" value="PAS"/>
    <property type="match status" value="1"/>
</dbReference>
<evidence type="ECO:0000259" key="5">
    <source>
        <dbReference type="PROSITE" id="PS50113"/>
    </source>
</evidence>
<dbReference type="PROSITE" id="PS50887">
    <property type="entry name" value="GGDEF"/>
    <property type="match status" value="1"/>
</dbReference>
<dbReference type="InterPro" id="IPR052155">
    <property type="entry name" value="Biofilm_reg_signaling"/>
</dbReference>
<dbReference type="InterPro" id="IPR000160">
    <property type="entry name" value="GGDEF_dom"/>
</dbReference>
<dbReference type="SMART" id="SM00086">
    <property type="entry name" value="PAC"/>
    <property type="match status" value="2"/>
</dbReference>
<proteinExistence type="predicted"/>
<dbReference type="InterPro" id="IPR003018">
    <property type="entry name" value="GAF"/>
</dbReference>
<dbReference type="InterPro" id="IPR035965">
    <property type="entry name" value="PAS-like_dom_sf"/>
</dbReference>
<feature type="domain" description="PAS" evidence="4">
    <location>
        <begin position="347"/>
        <end position="425"/>
    </location>
</feature>
<dbReference type="Gene3D" id="3.30.450.40">
    <property type="match status" value="1"/>
</dbReference>
<dbReference type="SMART" id="SM00267">
    <property type="entry name" value="GGDEF"/>
    <property type="match status" value="1"/>
</dbReference>
<dbReference type="InterPro" id="IPR000700">
    <property type="entry name" value="PAS-assoc_C"/>
</dbReference>
<comment type="cofactor">
    <cofactor evidence="1">
        <name>Mg(2+)</name>
        <dbReference type="ChEBI" id="CHEBI:18420"/>
    </cofactor>
</comment>
<dbReference type="InterPro" id="IPR029016">
    <property type="entry name" value="GAF-like_dom_sf"/>
</dbReference>
<evidence type="ECO:0000256" key="1">
    <source>
        <dbReference type="ARBA" id="ARBA00001946"/>
    </source>
</evidence>
<dbReference type="GO" id="GO:0003824">
    <property type="term" value="F:catalytic activity"/>
    <property type="evidence" value="ECO:0007669"/>
    <property type="project" value="UniProtKB-ARBA"/>
</dbReference>
<dbReference type="AlphaFoldDB" id="A0A9X8M9D8"/>
<dbReference type="Pfam" id="PF01590">
    <property type="entry name" value="GAF"/>
    <property type="match status" value="1"/>
</dbReference>
<feature type="coiled-coil region" evidence="3">
    <location>
        <begin position="298"/>
        <end position="329"/>
    </location>
</feature>
<dbReference type="FunFam" id="3.30.70.270:FF:000001">
    <property type="entry name" value="Diguanylate cyclase domain protein"/>
    <property type="match status" value="1"/>
</dbReference>
<gene>
    <name evidence="7" type="ORF">SAMN05216409_102137</name>
</gene>
<name>A0A9X8M9D8_9PSED</name>
<dbReference type="PROSITE" id="PS50113">
    <property type="entry name" value="PAC"/>
    <property type="match status" value="2"/>
</dbReference>
<evidence type="ECO:0000313" key="8">
    <source>
        <dbReference type="Proteomes" id="UP000183210"/>
    </source>
</evidence>
<comment type="caution">
    <text evidence="7">The sequence shown here is derived from an EMBL/GenBank/DDBJ whole genome shotgun (WGS) entry which is preliminary data.</text>
</comment>
<dbReference type="CDD" id="cd00130">
    <property type="entry name" value="PAS"/>
    <property type="match status" value="2"/>
</dbReference>
<dbReference type="PANTHER" id="PTHR44757:SF2">
    <property type="entry name" value="BIOFILM ARCHITECTURE MAINTENANCE PROTEIN MBAA"/>
    <property type="match status" value="1"/>
</dbReference>
<dbReference type="InterPro" id="IPR001610">
    <property type="entry name" value="PAC"/>
</dbReference>
<comment type="subcellular location">
    <subcellularLocation>
        <location evidence="2">Cell inner membrane</location>
    </subcellularLocation>
</comment>
<dbReference type="Gene3D" id="3.30.70.270">
    <property type="match status" value="1"/>
</dbReference>
<sequence>MLPAADPSYETERLRVLNALELMDSPAEPFFDRITRLAVRTLGMPIAYISLVDDKRQWFKSQIGLDIVETSRESSFCAHTVLAQQAIFIEDTKLDERFKNHHLVKGGKHIRFYAGIPITSIEGLALGALCVMDTTPRRLEAEELEALNDLAALVCHEVQLRETTLLARRHVKRSKAVFETREARFRAIFERAAVGIPLVGRNDRWIDINDALCRILGYSREELQTLTFWELIHPDDLEEFRQLAEWLSTGRIDAIDLERRALNKQGEPVWVRLSVSRLEDHDGNASSIVAIIIDVHARKEAEEALAALKEDLEQRVVLRTHELQRANEQLSQAMAHQLQSEHALRRREAELSSVIEHANDAYVRINDAYVRIDEAGIVTAWNRQAVETFGWTVEEALGQPLSDMIIPPALREAHRVGMARYLSTGEAKVLNQRLELPAIRRDGSDIPVEVRIRALNVEGQSFFSAFLHDISERKAAEARREYEARHDALTGLLNRRALMDVLPKAITRAERNKVDLALLFLDLDGFKAVNDARGHDAGDALLREIAKRLQEGVRKSDEVIRLGGDEFTVMLEGLVDGASDACRLASLLLEKIQAPIWLGDYEARVSASIGITLYTPGSALSADDLIKTADTAMYEAKRAGKARFHLM</sequence>
<protein>
    <submittedName>
        <fullName evidence="7">PAS domain S-box-containing protein/diguanylate cyclase (GGDEF) domain-containing protein</fullName>
    </submittedName>
</protein>
<feature type="domain" description="PAS" evidence="4">
    <location>
        <begin position="181"/>
        <end position="251"/>
    </location>
</feature>
<dbReference type="SUPFAM" id="SSF55073">
    <property type="entry name" value="Nucleotide cyclase"/>
    <property type="match status" value="1"/>
</dbReference>
<dbReference type="GeneID" id="300265616"/>
<dbReference type="RefSeq" id="WP_074822011.1">
    <property type="nucleotide sequence ID" value="NZ_FOEV01000002.1"/>
</dbReference>
<keyword evidence="3" id="KW-0175">Coiled coil</keyword>
<accession>A0A9X8M9D8</accession>
<dbReference type="InterPro" id="IPR029787">
    <property type="entry name" value="Nucleotide_cyclase"/>
</dbReference>
<dbReference type="SUPFAM" id="SSF55781">
    <property type="entry name" value="GAF domain-like"/>
    <property type="match status" value="1"/>
</dbReference>
<dbReference type="Proteomes" id="UP000183210">
    <property type="component" value="Unassembled WGS sequence"/>
</dbReference>
<dbReference type="NCBIfam" id="TIGR00229">
    <property type="entry name" value="sensory_box"/>
    <property type="match status" value="2"/>
</dbReference>
<dbReference type="PANTHER" id="PTHR44757">
    <property type="entry name" value="DIGUANYLATE CYCLASE DGCP"/>
    <property type="match status" value="1"/>
</dbReference>
<feature type="domain" description="PAC" evidence="5">
    <location>
        <begin position="255"/>
        <end position="307"/>
    </location>
</feature>
<dbReference type="PROSITE" id="PS50112">
    <property type="entry name" value="PAS"/>
    <property type="match status" value="2"/>
</dbReference>
<dbReference type="EMBL" id="FOEV01000002">
    <property type="protein sequence ID" value="SEP78501.1"/>
    <property type="molecule type" value="Genomic_DNA"/>
</dbReference>
<evidence type="ECO:0000259" key="4">
    <source>
        <dbReference type="PROSITE" id="PS50112"/>
    </source>
</evidence>
<evidence type="ECO:0000256" key="3">
    <source>
        <dbReference type="SAM" id="Coils"/>
    </source>
</evidence>
<feature type="domain" description="GGDEF" evidence="6">
    <location>
        <begin position="514"/>
        <end position="647"/>
    </location>
</feature>